<evidence type="ECO:0000313" key="3">
    <source>
        <dbReference type="Proteomes" id="UP000095488"/>
    </source>
</evidence>
<dbReference type="InterPro" id="IPR011856">
    <property type="entry name" value="tRNA_endonuc-like_dom_sf"/>
</dbReference>
<dbReference type="InterPro" id="IPR015093">
    <property type="entry name" value="Card1_endonucl_dom"/>
</dbReference>
<sequence>MEFELIINLISCHNDSSILLTHQYKPKSVLFLYRNKDLDILKSIEDYYTNLPCTFLKENIDNKSIDELENLILKYKKNNALFNLTSENVLDVLIFYTLSLKNNICCKFLDIKNKQIINMSLDDITIKKENIYDLNVEEIIKSIGGSIAIDSENSFNEEIINKMTFIIANNLETWEKYRVRLTDSNLFIHNPFNPEMLEINMTYLNNDEIILINKCIHFLEENNQITYIQKGDCIEIKFLNEYIKGFIFKSGTWFEIFTKLIIKEIKNIDDVKSGVVFFWSKEKENVKNELDVVAVKDSVLICISCKDSKKYDEVALNELNIYANQLGGANVKKILVATMEPSKSIVINRAKEMGISIVVYNGNRNKFKNDLQNIICKQ</sequence>
<evidence type="ECO:0000259" key="1">
    <source>
        <dbReference type="Pfam" id="PF09002"/>
    </source>
</evidence>
<proteinExistence type="predicted"/>
<protein>
    <submittedName>
        <fullName evidence="2">Domain of uncharacterized function (DUF1887)</fullName>
    </submittedName>
</protein>
<dbReference type="Gene3D" id="3.40.1350.10">
    <property type="match status" value="1"/>
</dbReference>
<feature type="domain" description="Card1 endonuclease" evidence="1">
    <location>
        <begin position="248"/>
        <end position="360"/>
    </location>
</feature>
<evidence type="ECO:0000313" key="2">
    <source>
        <dbReference type="EMBL" id="CUO17120.1"/>
    </source>
</evidence>
<dbReference type="EMBL" id="CYZR01000008">
    <property type="protein sequence ID" value="CUO17120.1"/>
    <property type="molecule type" value="Genomic_DNA"/>
</dbReference>
<keyword evidence="3" id="KW-1185">Reference proteome</keyword>
<dbReference type="SUPFAM" id="SSF52980">
    <property type="entry name" value="Restriction endonuclease-like"/>
    <property type="match status" value="1"/>
</dbReference>
<accession>A0ABP2AUY9</accession>
<dbReference type="InterPro" id="IPR011335">
    <property type="entry name" value="Restrct_endonuc-II-like"/>
</dbReference>
<dbReference type="Proteomes" id="UP000095488">
    <property type="component" value="Unassembled WGS sequence"/>
</dbReference>
<dbReference type="Pfam" id="PF09002">
    <property type="entry name" value="Card1_endonuc"/>
    <property type="match status" value="1"/>
</dbReference>
<dbReference type="RefSeq" id="WP_055260099.1">
    <property type="nucleotide sequence ID" value="NZ_CABIXL010000008.1"/>
</dbReference>
<organism evidence="2 3">
    <name type="scientific">Sarcina ventriculi</name>
    <name type="common">Clostridium ventriculi</name>
    <dbReference type="NCBI Taxonomy" id="1267"/>
    <lineage>
        <taxon>Bacteria</taxon>
        <taxon>Bacillati</taxon>
        <taxon>Bacillota</taxon>
        <taxon>Clostridia</taxon>
        <taxon>Eubacteriales</taxon>
        <taxon>Clostridiaceae</taxon>
        <taxon>Sarcina</taxon>
    </lineage>
</organism>
<name>A0ABP2AUY9_SARVE</name>
<reference evidence="2 3" key="1">
    <citation type="submission" date="2015-09" db="EMBL/GenBank/DDBJ databases">
        <authorList>
            <consortium name="Pathogen Informatics"/>
            <person name="Wu L."/>
            <person name="Ma J."/>
        </authorList>
    </citation>
    <scope>NUCLEOTIDE SEQUENCE [LARGE SCALE GENOMIC DNA]</scope>
    <source>
        <strain evidence="2 3">2789STDY5834858</strain>
    </source>
</reference>
<gene>
    <name evidence="2" type="ORF">ERS852473_02105</name>
</gene>
<comment type="caution">
    <text evidence="2">The sequence shown here is derived from an EMBL/GenBank/DDBJ whole genome shotgun (WGS) entry which is preliminary data.</text>
</comment>